<keyword evidence="3" id="KW-1185">Reference proteome</keyword>
<dbReference type="EMBL" id="JACLCP010000001">
    <property type="protein sequence ID" value="MBC2843663.1"/>
    <property type="molecule type" value="Genomic_DNA"/>
</dbReference>
<accession>A0A842IPC1</accession>
<evidence type="ECO:0000259" key="1">
    <source>
        <dbReference type="Pfam" id="PF14397"/>
    </source>
</evidence>
<dbReference type="InterPro" id="IPR039523">
    <property type="entry name" value="RimK-rel_E_lig_ATP-grasp"/>
</dbReference>
<protein>
    <recommendedName>
        <fullName evidence="1">Alpha-L-glutamate ligase-related protein ATP-grasp domain-containing protein</fullName>
    </recommendedName>
</protein>
<proteinExistence type="predicted"/>
<evidence type="ECO:0000313" key="3">
    <source>
        <dbReference type="Proteomes" id="UP000533900"/>
    </source>
</evidence>
<dbReference type="Pfam" id="PF14397">
    <property type="entry name" value="ATPgrasp_ST"/>
    <property type="match status" value="1"/>
</dbReference>
<dbReference type="RefSeq" id="WP_185787384.1">
    <property type="nucleotide sequence ID" value="NZ_JACLCP010000001.1"/>
</dbReference>
<comment type="caution">
    <text evidence="2">The sequence shown here is derived from an EMBL/GenBank/DDBJ whole genome shotgun (WGS) entry which is preliminary data.</text>
</comment>
<organism evidence="2 3">
    <name type="scientific">Winogradskyella flava</name>
    <dbReference type="NCBI Taxonomy" id="1884876"/>
    <lineage>
        <taxon>Bacteria</taxon>
        <taxon>Pseudomonadati</taxon>
        <taxon>Bacteroidota</taxon>
        <taxon>Flavobacteriia</taxon>
        <taxon>Flavobacteriales</taxon>
        <taxon>Flavobacteriaceae</taxon>
        <taxon>Winogradskyella</taxon>
    </lineage>
</organism>
<dbReference type="Gene3D" id="3.30.470.20">
    <property type="entry name" value="ATP-grasp fold, B domain"/>
    <property type="match status" value="1"/>
</dbReference>
<dbReference type="AlphaFoldDB" id="A0A842IPC1"/>
<gene>
    <name evidence="2" type="ORF">H7F21_01035</name>
</gene>
<dbReference type="Proteomes" id="UP000533900">
    <property type="component" value="Unassembled WGS sequence"/>
</dbReference>
<feature type="domain" description="Alpha-L-glutamate ligase-related protein ATP-grasp" evidence="1">
    <location>
        <begin position="65"/>
        <end position="334"/>
    </location>
</feature>
<evidence type="ECO:0000313" key="2">
    <source>
        <dbReference type="EMBL" id="MBC2843663.1"/>
    </source>
</evidence>
<name>A0A842IPC1_9FLAO</name>
<sequence>MNRFKVFLKDPNKKSFLKIIKEVVILIFIKKEIPFYYFKYLYRQNVDNYLDYLSLKEQRKLQDHKRLHNPEYVEILDNKLKFALFGRSNDLAVPKMVGYNLKSKLFCDAAEHQISDLNQLILSYKKLYEDHKVNQLFFRPLSGSGGKGCFKLSKSNLESELKQKGDTILNSEYIYTKVVAQHQSINQIHEKSINTLRLVTLITLEGTCEIISAFMRFGIGTSVVDNASSGGFFVGINHDDGTLKPKGHFLPQYGAQEIYEHPDSGFKFEGFKIPFYKEACETVINGVKALPNRFIGWDVAISDKGPVIIEANTKPHMQMSNIAEGGMLKNKHVKNVMAELS</sequence>
<dbReference type="SUPFAM" id="SSF56059">
    <property type="entry name" value="Glutathione synthetase ATP-binding domain-like"/>
    <property type="match status" value="1"/>
</dbReference>
<reference evidence="2" key="1">
    <citation type="submission" date="2020-08" db="EMBL/GenBank/DDBJ databases">
        <title>Winogradskyella ouciana sp. nov., isolated from the hadal seawater of the Mariana Trench.</title>
        <authorList>
            <person name="He X."/>
        </authorList>
    </citation>
    <scope>NUCLEOTIDE SEQUENCE [LARGE SCALE GENOMIC DNA]</scope>
    <source>
        <strain evidence="2">KCTC 52348</strain>
    </source>
</reference>